<comment type="caution">
    <text evidence="1">The sequence shown here is derived from an EMBL/GenBank/DDBJ whole genome shotgun (WGS) entry which is preliminary data.</text>
</comment>
<protein>
    <submittedName>
        <fullName evidence="1">Uncharacterized protein</fullName>
    </submittedName>
</protein>
<evidence type="ECO:0000313" key="1">
    <source>
        <dbReference type="EMBL" id="GLP98057.1"/>
    </source>
</evidence>
<name>A0AA37S0E0_9GAMM</name>
<sequence length="45" mass="5231">MSKESLVTSLAAIVRYLNYQDADIEFRFISYHGCSNLLNFRGHIH</sequence>
<dbReference type="AlphaFoldDB" id="A0AA37S0E0"/>
<dbReference type="Proteomes" id="UP001161422">
    <property type="component" value="Unassembled WGS sequence"/>
</dbReference>
<proteinExistence type="predicted"/>
<dbReference type="EMBL" id="BSNC01000016">
    <property type="protein sequence ID" value="GLP98057.1"/>
    <property type="molecule type" value="Genomic_DNA"/>
</dbReference>
<keyword evidence="2" id="KW-1185">Reference proteome</keyword>
<reference evidence="1" key="1">
    <citation type="journal article" date="2014" name="Int. J. Syst. Evol. Microbiol.">
        <title>Complete genome sequence of Corynebacterium casei LMG S-19264T (=DSM 44701T), isolated from a smear-ripened cheese.</title>
        <authorList>
            <consortium name="US DOE Joint Genome Institute (JGI-PGF)"/>
            <person name="Walter F."/>
            <person name="Albersmeier A."/>
            <person name="Kalinowski J."/>
            <person name="Ruckert C."/>
        </authorList>
    </citation>
    <scope>NUCLEOTIDE SEQUENCE</scope>
    <source>
        <strain evidence="1">NBRC 101628</strain>
    </source>
</reference>
<accession>A0AA37S0E0</accession>
<evidence type="ECO:0000313" key="2">
    <source>
        <dbReference type="Proteomes" id="UP001161422"/>
    </source>
</evidence>
<gene>
    <name evidence="1" type="ORF">GCM10007895_33640</name>
</gene>
<reference evidence="1" key="2">
    <citation type="submission" date="2023-01" db="EMBL/GenBank/DDBJ databases">
        <title>Draft genome sequence of Paraferrimonas sedimenticola strain NBRC 101628.</title>
        <authorList>
            <person name="Sun Q."/>
            <person name="Mori K."/>
        </authorList>
    </citation>
    <scope>NUCLEOTIDE SEQUENCE</scope>
    <source>
        <strain evidence="1">NBRC 101628</strain>
    </source>
</reference>
<organism evidence="1 2">
    <name type="scientific">Paraferrimonas sedimenticola</name>
    <dbReference type="NCBI Taxonomy" id="375674"/>
    <lineage>
        <taxon>Bacteria</taxon>
        <taxon>Pseudomonadati</taxon>
        <taxon>Pseudomonadota</taxon>
        <taxon>Gammaproteobacteria</taxon>
        <taxon>Alteromonadales</taxon>
        <taxon>Ferrimonadaceae</taxon>
        <taxon>Paraferrimonas</taxon>
    </lineage>
</organism>